<evidence type="ECO:0000256" key="3">
    <source>
        <dbReference type="ARBA" id="ARBA00023069"/>
    </source>
</evidence>
<dbReference type="AlphaFoldDB" id="A0AAE1H5I4"/>
<organism evidence="6 7">
    <name type="scientific">Frankliniella fusca</name>
    <dbReference type="NCBI Taxonomy" id="407009"/>
    <lineage>
        <taxon>Eukaryota</taxon>
        <taxon>Metazoa</taxon>
        <taxon>Ecdysozoa</taxon>
        <taxon>Arthropoda</taxon>
        <taxon>Hexapoda</taxon>
        <taxon>Insecta</taxon>
        <taxon>Pterygota</taxon>
        <taxon>Neoptera</taxon>
        <taxon>Paraneoptera</taxon>
        <taxon>Thysanoptera</taxon>
        <taxon>Terebrantia</taxon>
        <taxon>Thripoidea</taxon>
        <taxon>Thripidae</taxon>
        <taxon>Frankliniella</taxon>
    </lineage>
</organism>
<evidence type="ECO:0000256" key="4">
    <source>
        <dbReference type="ARBA" id="ARBA00023212"/>
    </source>
</evidence>
<evidence type="ECO:0000313" key="6">
    <source>
        <dbReference type="EMBL" id="KAK3915265.1"/>
    </source>
</evidence>
<evidence type="ECO:0000256" key="2">
    <source>
        <dbReference type="ARBA" id="ARBA00022490"/>
    </source>
</evidence>
<reference evidence="6" key="1">
    <citation type="submission" date="2021-07" db="EMBL/GenBank/DDBJ databases">
        <authorList>
            <person name="Catto M.A."/>
            <person name="Jacobson A."/>
            <person name="Kennedy G."/>
            <person name="Labadie P."/>
            <person name="Hunt B.G."/>
            <person name="Srinivasan R."/>
        </authorList>
    </citation>
    <scope>NUCLEOTIDE SEQUENCE</scope>
    <source>
        <strain evidence="6">PL_HMW_Pooled</strain>
        <tissue evidence="6">Head</tissue>
    </source>
</reference>
<comment type="subcellular location">
    <subcellularLocation>
        <location evidence="1">Cytoplasm</location>
        <location evidence="1">Cytoskeleton</location>
        <location evidence="1">Cilium axoneme</location>
    </subcellularLocation>
</comment>
<dbReference type="GO" id="GO:0001534">
    <property type="term" value="C:radial spoke"/>
    <property type="evidence" value="ECO:0007669"/>
    <property type="project" value="InterPro"/>
</dbReference>
<name>A0AAE1H5I4_9NEOP</name>
<evidence type="ECO:0000256" key="1">
    <source>
        <dbReference type="ARBA" id="ARBA00004430"/>
    </source>
</evidence>
<sequence>MNVVGDVPVAMRGKSEYEEEMAFLKEPCSATGNSLHRHLCDIVHYALGTRAAGASTGLAMLNAFEELSRMLRVRRAALQSPAHGKGKGLGSGTGDSYEYALRARHLLKGGEERRSVRVDEDEADGVELGDHAAVLDSFTLMRRCGLALDPEEALAVALAVKRLAETRTLIRMRFWGKVLARGGDYTVLEAELTDDELDRRADLLGPAEQAELEDVLNRKVYLVCSDPCGGGEWRELPPIRSAHVVAARALDTSPALLSGRLDAQVRDFPATEAHLLHAQLVRITAACAVSPAGAFTRSPPTSQDLAG</sequence>
<dbReference type="EMBL" id="JAHWGI010000416">
    <property type="protein sequence ID" value="KAK3915265.1"/>
    <property type="molecule type" value="Genomic_DNA"/>
</dbReference>
<accession>A0AAE1H5I4</accession>
<dbReference type="PANTHER" id="PTHR13159">
    <property type="entry name" value="RADIAL SPOKEHEAD-RELATED"/>
    <property type="match status" value="1"/>
</dbReference>
<dbReference type="Pfam" id="PF04712">
    <property type="entry name" value="Radial_spoke"/>
    <property type="match status" value="2"/>
</dbReference>
<evidence type="ECO:0000313" key="7">
    <source>
        <dbReference type="Proteomes" id="UP001219518"/>
    </source>
</evidence>
<keyword evidence="3" id="KW-0969">Cilium</keyword>
<protein>
    <submittedName>
        <fullName evidence="6">Radial spoke head protein 4-like protein A</fullName>
    </submittedName>
</protein>
<dbReference type="PANTHER" id="PTHR13159:SF0">
    <property type="entry name" value="RADIAL SPOKE HEAD 6 HOMOLOG A"/>
    <property type="match status" value="1"/>
</dbReference>
<keyword evidence="5" id="KW-0966">Cell projection</keyword>
<gene>
    <name evidence="6" type="ORF">KUF71_024564</name>
</gene>
<keyword evidence="4" id="KW-0206">Cytoskeleton</keyword>
<keyword evidence="2" id="KW-0963">Cytoplasm</keyword>
<comment type="caution">
    <text evidence="6">The sequence shown here is derived from an EMBL/GenBank/DDBJ whole genome shotgun (WGS) entry which is preliminary data.</text>
</comment>
<dbReference type="Proteomes" id="UP001219518">
    <property type="component" value="Unassembled WGS sequence"/>
</dbReference>
<dbReference type="GO" id="GO:0060294">
    <property type="term" value="P:cilium movement involved in cell motility"/>
    <property type="evidence" value="ECO:0007669"/>
    <property type="project" value="InterPro"/>
</dbReference>
<dbReference type="InterPro" id="IPR006802">
    <property type="entry name" value="Radial_spoke"/>
</dbReference>
<dbReference type="GO" id="GO:0035082">
    <property type="term" value="P:axoneme assembly"/>
    <property type="evidence" value="ECO:0007669"/>
    <property type="project" value="TreeGrafter"/>
</dbReference>
<evidence type="ECO:0000256" key="5">
    <source>
        <dbReference type="ARBA" id="ARBA00023273"/>
    </source>
</evidence>
<keyword evidence="7" id="KW-1185">Reference proteome</keyword>
<proteinExistence type="predicted"/>
<reference evidence="6" key="2">
    <citation type="journal article" date="2023" name="BMC Genomics">
        <title>Pest status, molecular evolution, and epigenetic factors derived from the genome assembly of Frankliniella fusca, a thysanopteran phytovirus vector.</title>
        <authorList>
            <person name="Catto M.A."/>
            <person name="Labadie P.E."/>
            <person name="Jacobson A.L."/>
            <person name="Kennedy G.G."/>
            <person name="Srinivasan R."/>
            <person name="Hunt B.G."/>
        </authorList>
    </citation>
    <scope>NUCLEOTIDE SEQUENCE</scope>
    <source>
        <strain evidence="6">PL_HMW_Pooled</strain>
    </source>
</reference>